<proteinExistence type="predicted"/>
<dbReference type="InterPro" id="IPR027417">
    <property type="entry name" value="P-loop_NTPase"/>
</dbReference>
<dbReference type="InterPro" id="IPR041682">
    <property type="entry name" value="AAA_14"/>
</dbReference>
<dbReference type="Gene3D" id="3.40.50.300">
    <property type="entry name" value="P-loop containing nucleotide triphosphate hydrolases"/>
    <property type="match status" value="1"/>
</dbReference>
<dbReference type="PANTHER" id="PTHR33295:SF19">
    <property type="entry name" value="ARCHAEAL ATPASE"/>
    <property type="match status" value="1"/>
</dbReference>
<dbReference type="InterPro" id="IPR025420">
    <property type="entry name" value="DUF4143"/>
</dbReference>
<evidence type="ECO:0008006" key="5">
    <source>
        <dbReference type="Google" id="ProtNLM"/>
    </source>
</evidence>
<evidence type="ECO:0000313" key="4">
    <source>
        <dbReference type="Proteomes" id="UP000070587"/>
    </source>
</evidence>
<evidence type="ECO:0000313" key="3">
    <source>
        <dbReference type="EMBL" id="AMM53923.1"/>
    </source>
</evidence>
<dbReference type="GeneID" id="28491186"/>
<dbReference type="RefSeq" id="WP_068321845.1">
    <property type="nucleotide sequence ID" value="NZ_CP010835.1"/>
</dbReference>
<dbReference type="Pfam" id="PF13635">
    <property type="entry name" value="DUF4143"/>
    <property type="match status" value="1"/>
</dbReference>
<dbReference type="Pfam" id="PF13173">
    <property type="entry name" value="AAA_14"/>
    <property type="match status" value="1"/>
</dbReference>
<evidence type="ECO:0000259" key="2">
    <source>
        <dbReference type="Pfam" id="PF13635"/>
    </source>
</evidence>
<dbReference type="PANTHER" id="PTHR33295">
    <property type="entry name" value="ATPASE"/>
    <property type="match status" value="1"/>
</dbReference>
<dbReference type="Proteomes" id="UP000070587">
    <property type="component" value="Chromosome"/>
</dbReference>
<dbReference type="SUPFAM" id="SSF52540">
    <property type="entry name" value="P-loop containing nucleoside triphosphate hydrolases"/>
    <property type="match status" value="1"/>
</dbReference>
<reference evidence="4" key="1">
    <citation type="submission" date="2015-02" db="EMBL/GenBank/DDBJ databases">
        <title>Pyrococcus kukulkanii sp. nov., a novel hyperthermophilic archaeon isolated from a deep-sea hydrothermal vent at the Guaymas Basin.</title>
        <authorList>
            <person name="Oger P.M."/>
            <person name="Callac N."/>
            <person name="Jebbar M."/>
            <person name="Godfroy A."/>
        </authorList>
    </citation>
    <scope>NUCLEOTIDE SEQUENCE [LARGE SCALE GENOMIC DNA]</scope>
    <source>
        <strain evidence="4">NCB100</strain>
    </source>
</reference>
<organism evidence="3 4">
    <name type="scientific">Pyrococcus kukulkanii</name>
    <dbReference type="NCBI Taxonomy" id="1609559"/>
    <lineage>
        <taxon>Archaea</taxon>
        <taxon>Methanobacteriati</taxon>
        <taxon>Methanobacteriota</taxon>
        <taxon>Thermococci</taxon>
        <taxon>Thermococcales</taxon>
        <taxon>Thermococcaceae</taxon>
        <taxon>Pyrococcus</taxon>
    </lineage>
</organism>
<accession>A0A127B973</accession>
<dbReference type="EMBL" id="CP010835">
    <property type="protein sequence ID" value="AMM53923.1"/>
    <property type="molecule type" value="Genomic_DNA"/>
</dbReference>
<sequence length="423" mass="50145">MFDVESLKRIVITQREEIEEFIERENIIEREIDKEALLSFLSYPNILAILGVRRSGKSVLTWLLMRDKKFAYINFFDERLLSFSPNDYEKLMQAFYELYGDVEYFVFDEIQSVKGWERFLSRIRTTKKIIVTGSSSSLLSGELSTSLTGRYVGFTLYPFSFREFLKFKGVKLEKNWMYSTKSIAKIKRLLEEYIKIGGFPEALKFGRVYLQTIYRDIVERDVIMRHNIREVQAIKELALYLLSNFSREITYSKLKNVIGLKDVHTIRNFVGYLEDAYLIFQLKRFSPKLKSQILSPRKVYAIDSGIINSVAFRPTRNMGRLLENIVFVEILRRISYSFSNREVYYWKDREGEVDFVIKEGNKVIQLIQVTYELNDENYRREVDALLRASKELKCNNLLIITWDQDETLEGNIRVVPLWKWLLI</sequence>
<reference evidence="3 4" key="2">
    <citation type="journal article" date="2016" name="Int. J. Syst. Evol. Microbiol.">
        <title>Pyrococcus kukulkanii sp. nov., a hyperthermophilic, piezophilic archaeon isolated from a deep-sea hydrothermal vent.</title>
        <authorList>
            <person name="Callac N."/>
            <person name="Oger P."/>
            <person name="Lesongeur F."/>
            <person name="Rattray J.E."/>
            <person name="Vannier P."/>
            <person name="Michoud G."/>
            <person name="Beauverger M."/>
            <person name="Gayet N."/>
            <person name="Rouxel O."/>
            <person name="Jebbar M."/>
            <person name="Godfroy A."/>
        </authorList>
    </citation>
    <scope>NUCLEOTIDE SEQUENCE [LARGE SCALE GENOMIC DNA]</scope>
    <source>
        <strain evidence="3 4">NCB100</strain>
    </source>
</reference>
<dbReference type="AlphaFoldDB" id="A0A127B973"/>
<gene>
    <name evidence="3" type="ORF">TQ32_05085</name>
</gene>
<protein>
    <recommendedName>
        <fullName evidence="5">ATPase</fullName>
    </recommendedName>
</protein>
<dbReference type="KEGG" id="pyc:TQ32_05085"/>
<dbReference type="STRING" id="1609559.TQ32_05085"/>
<evidence type="ECO:0000259" key="1">
    <source>
        <dbReference type="Pfam" id="PF13173"/>
    </source>
</evidence>
<name>A0A127B973_9EURY</name>
<feature type="domain" description="DUF4143" evidence="2">
    <location>
        <begin position="219"/>
        <end position="371"/>
    </location>
</feature>
<dbReference type="PATRIC" id="fig|1609559.3.peg.1055"/>
<feature type="domain" description="AAA" evidence="1">
    <location>
        <begin position="45"/>
        <end position="165"/>
    </location>
</feature>
<dbReference type="OrthoDB" id="371918at2157"/>